<comment type="caution">
    <text evidence="8">The sequence shown here is derived from an EMBL/GenBank/DDBJ whole genome shotgun (WGS) entry which is preliminary data.</text>
</comment>
<sequence>MITLKDIQDARQRIQSIVYETPILQSEQLSKLCGNQLFLKAEHLQKTGSFKIRGASNMVIHAVENGAQHVTTASSGNHGQAVAFVADKYGVPSTIVVPENASQCKINAIIGYNGQVEKCGTTSIERLPRAMQIANEQNGIYIPPYDDPLIMAGQGTVGLEILQQLHNIDAIVVPIGGGGLISGILTAIKETNPAIQIIGVEPALANDTYLSLQNKKITAISATNTIADGLRTNQPGDLTFPVLTKYLDDLVLVSEDEIRMAFSFVLERTKQLIEPSSATTVAAVLYNKLNIQGKNIVTLISGGNVDLENVQGLIVDTAKFSQVNC</sequence>
<dbReference type="PANTHER" id="PTHR43050">
    <property type="entry name" value="SERINE / THREONINE RACEMASE FAMILY MEMBER"/>
    <property type="match status" value="1"/>
</dbReference>
<dbReference type="RefSeq" id="WP_241370915.1">
    <property type="nucleotide sequence ID" value="NZ_JAKZFC010000009.1"/>
</dbReference>
<name>A0ABS9UHH3_9BACL</name>
<dbReference type="PROSITE" id="PS00165">
    <property type="entry name" value="DEHYDRATASE_SER_THR"/>
    <property type="match status" value="1"/>
</dbReference>
<dbReference type="InterPro" id="IPR000634">
    <property type="entry name" value="Ser/Thr_deHydtase_PyrdxlP-BS"/>
</dbReference>
<comment type="cofactor">
    <cofactor evidence="4">
        <name>Mg(2+)</name>
        <dbReference type="ChEBI" id="CHEBI:18420"/>
    </cofactor>
</comment>
<evidence type="ECO:0000256" key="3">
    <source>
        <dbReference type="ARBA" id="ARBA00001936"/>
    </source>
</evidence>
<comment type="cofactor">
    <cofactor evidence="1">
        <name>Ca(2+)</name>
        <dbReference type="ChEBI" id="CHEBI:29108"/>
    </cofactor>
</comment>
<organism evidence="8 9">
    <name type="scientific">Solibacillus palustris</name>
    <dbReference type="NCBI Taxonomy" id="2908203"/>
    <lineage>
        <taxon>Bacteria</taxon>
        <taxon>Bacillati</taxon>
        <taxon>Bacillota</taxon>
        <taxon>Bacilli</taxon>
        <taxon>Bacillales</taxon>
        <taxon>Caryophanaceae</taxon>
        <taxon>Solibacillus</taxon>
    </lineage>
</organism>
<evidence type="ECO:0000256" key="5">
    <source>
        <dbReference type="ARBA" id="ARBA00022842"/>
    </source>
</evidence>
<keyword evidence="9" id="KW-1185">Reference proteome</keyword>
<dbReference type="Pfam" id="PF00291">
    <property type="entry name" value="PALP"/>
    <property type="match status" value="1"/>
</dbReference>
<dbReference type="Gene3D" id="3.40.50.1100">
    <property type="match status" value="2"/>
</dbReference>
<protein>
    <submittedName>
        <fullName evidence="8">Threonine/serine dehydratase</fullName>
    </submittedName>
</protein>
<reference evidence="8 9" key="1">
    <citation type="submission" date="2022-03" db="EMBL/GenBank/DDBJ databases">
        <authorList>
            <person name="Jo J.-H."/>
            <person name="Im W.-T."/>
        </authorList>
    </citation>
    <scope>NUCLEOTIDE SEQUENCE [LARGE SCALE GENOMIC DNA]</scope>
    <source>
        <strain evidence="8 9">MA9</strain>
    </source>
</reference>
<evidence type="ECO:0000256" key="6">
    <source>
        <dbReference type="ARBA" id="ARBA00022898"/>
    </source>
</evidence>
<evidence type="ECO:0000259" key="7">
    <source>
        <dbReference type="Pfam" id="PF00291"/>
    </source>
</evidence>
<evidence type="ECO:0000256" key="1">
    <source>
        <dbReference type="ARBA" id="ARBA00001913"/>
    </source>
</evidence>
<proteinExistence type="predicted"/>
<dbReference type="InterPro" id="IPR001926">
    <property type="entry name" value="TrpB-like_PALP"/>
</dbReference>
<dbReference type="InterPro" id="IPR036052">
    <property type="entry name" value="TrpB-like_PALP_sf"/>
</dbReference>
<evidence type="ECO:0000256" key="2">
    <source>
        <dbReference type="ARBA" id="ARBA00001933"/>
    </source>
</evidence>
<accession>A0ABS9UHH3</accession>
<feature type="domain" description="Tryptophan synthase beta chain-like PALP" evidence="7">
    <location>
        <begin position="17"/>
        <end position="302"/>
    </location>
</feature>
<dbReference type="EMBL" id="JAKZFC010000009">
    <property type="protein sequence ID" value="MCH7323757.1"/>
    <property type="molecule type" value="Genomic_DNA"/>
</dbReference>
<comment type="cofactor">
    <cofactor evidence="2">
        <name>pyridoxal 5'-phosphate</name>
        <dbReference type="ChEBI" id="CHEBI:597326"/>
    </cofactor>
</comment>
<dbReference type="SUPFAM" id="SSF53686">
    <property type="entry name" value="Tryptophan synthase beta subunit-like PLP-dependent enzymes"/>
    <property type="match status" value="1"/>
</dbReference>
<dbReference type="Proteomes" id="UP001316087">
    <property type="component" value="Unassembled WGS sequence"/>
</dbReference>
<dbReference type="PANTHER" id="PTHR43050:SF1">
    <property type="entry name" value="SERINE RACEMASE"/>
    <property type="match status" value="1"/>
</dbReference>
<evidence type="ECO:0000256" key="4">
    <source>
        <dbReference type="ARBA" id="ARBA00001946"/>
    </source>
</evidence>
<dbReference type="CDD" id="cd01562">
    <property type="entry name" value="Thr-dehyd"/>
    <property type="match status" value="1"/>
</dbReference>
<gene>
    <name evidence="8" type="ORF">LZ480_17940</name>
</gene>
<evidence type="ECO:0000313" key="9">
    <source>
        <dbReference type="Proteomes" id="UP001316087"/>
    </source>
</evidence>
<comment type="cofactor">
    <cofactor evidence="3">
        <name>Mn(2+)</name>
        <dbReference type="ChEBI" id="CHEBI:29035"/>
    </cofactor>
</comment>
<keyword evidence="6" id="KW-0663">Pyridoxal phosphate</keyword>
<keyword evidence="5" id="KW-0460">Magnesium</keyword>
<evidence type="ECO:0000313" key="8">
    <source>
        <dbReference type="EMBL" id="MCH7323757.1"/>
    </source>
</evidence>